<proteinExistence type="predicted"/>
<organism evidence="1 2">
    <name type="scientific">Colletotrichum kahawae</name>
    <name type="common">Coffee berry disease fungus</name>
    <dbReference type="NCBI Taxonomy" id="34407"/>
    <lineage>
        <taxon>Eukaryota</taxon>
        <taxon>Fungi</taxon>
        <taxon>Dikarya</taxon>
        <taxon>Ascomycota</taxon>
        <taxon>Pezizomycotina</taxon>
        <taxon>Sordariomycetes</taxon>
        <taxon>Hypocreomycetidae</taxon>
        <taxon>Glomerellales</taxon>
        <taxon>Glomerellaceae</taxon>
        <taxon>Colletotrichum</taxon>
        <taxon>Colletotrichum gloeosporioides species complex</taxon>
    </lineage>
</organism>
<dbReference type="Proteomes" id="UP001281614">
    <property type="component" value="Unassembled WGS sequence"/>
</dbReference>
<gene>
    <name evidence="1" type="ORF">CKAH01_10725</name>
</gene>
<accession>A0AAE0CWY6</accession>
<evidence type="ECO:0000313" key="1">
    <source>
        <dbReference type="EMBL" id="KAK2728897.1"/>
    </source>
</evidence>
<protein>
    <submittedName>
        <fullName evidence="1">Uncharacterized protein</fullName>
    </submittedName>
</protein>
<reference evidence="1" key="1">
    <citation type="submission" date="2023-02" db="EMBL/GenBank/DDBJ databases">
        <title>Colletotrichum kahawae CIFC_Que2 genome sequencing and assembly.</title>
        <authorList>
            <person name="Baroncelli R."/>
        </authorList>
    </citation>
    <scope>NUCLEOTIDE SEQUENCE</scope>
    <source>
        <strain evidence="1">CIFC_Que2</strain>
    </source>
</reference>
<keyword evidence="2" id="KW-1185">Reference proteome</keyword>
<comment type="caution">
    <text evidence="1">The sequence shown here is derived from an EMBL/GenBank/DDBJ whole genome shotgun (WGS) entry which is preliminary data.</text>
</comment>
<name>A0AAE0CWY6_COLKA</name>
<dbReference type="AlphaFoldDB" id="A0AAE0CWY6"/>
<sequence>MRAEQYFNTVLAVAIGTSVDAGLCAVIEAAAACLTSLNLPGWQRQQISYFNHYTIIVNFMEARFLYRRQSNVPDETSGFDDFLATLDECDYVFRLRDWRHFTKGQFKYRVPDPYTFDASQDQSKASGTA</sequence>
<evidence type="ECO:0000313" key="2">
    <source>
        <dbReference type="Proteomes" id="UP001281614"/>
    </source>
</evidence>
<dbReference type="EMBL" id="VYYT01000875">
    <property type="protein sequence ID" value="KAK2728897.1"/>
    <property type="molecule type" value="Genomic_DNA"/>
</dbReference>